<keyword evidence="1" id="KW-0472">Membrane</keyword>
<dbReference type="Proteomes" id="UP000177625">
    <property type="component" value="Unassembled WGS sequence"/>
</dbReference>
<gene>
    <name evidence="2" type="ORF">RSE6_14273</name>
</gene>
<protein>
    <submittedName>
        <fullName evidence="2">Uncharacterized protein</fullName>
    </submittedName>
</protein>
<sequence length="144" mass="16034">MARYNRAQSRYALARVLNRQTLAIEEEVLGKTHPDTLMSGYCLAHVLPKRCEIFRWGSESSRECQEEADFVSARKPQRRDVSKASEGLVLLAVILVLVGVEYISSIAAIFGCLIYGRISGSCKISKGATSRILASWKNDALRKL</sequence>
<evidence type="ECO:0000313" key="2">
    <source>
        <dbReference type="EMBL" id="CZT52876.1"/>
    </source>
</evidence>
<keyword evidence="1" id="KW-0812">Transmembrane</keyword>
<proteinExistence type="predicted"/>
<dbReference type="Gene3D" id="1.25.40.10">
    <property type="entry name" value="Tetratricopeptide repeat domain"/>
    <property type="match status" value="1"/>
</dbReference>
<keyword evidence="3" id="KW-1185">Reference proteome</keyword>
<keyword evidence="1" id="KW-1133">Transmembrane helix</keyword>
<feature type="transmembrane region" description="Helical" evidence="1">
    <location>
        <begin position="88"/>
        <end position="116"/>
    </location>
</feature>
<reference evidence="3" key="1">
    <citation type="submission" date="2016-03" db="EMBL/GenBank/DDBJ databases">
        <authorList>
            <person name="Guldener U."/>
        </authorList>
    </citation>
    <scope>NUCLEOTIDE SEQUENCE [LARGE SCALE GENOMIC DNA]</scope>
</reference>
<accession>A0A1E1MUW3</accession>
<name>A0A1E1MUW3_RHYSE</name>
<dbReference type="AlphaFoldDB" id="A0A1E1MUW3"/>
<dbReference type="EMBL" id="FJVC01000645">
    <property type="protein sequence ID" value="CZT52876.1"/>
    <property type="molecule type" value="Genomic_DNA"/>
</dbReference>
<evidence type="ECO:0000256" key="1">
    <source>
        <dbReference type="SAM" id="Phobius"/>
    </source>
</evidence>
<dbReference type="InterPro" id="IPR011990">
    <property type="entry name" value="TPR-like_helical_dom_sf"/>
</dbReference>
<evidence type="ECO:0000313" key="3">
    <source>
        <dbReference type="Proteomes" id="UP000177625"/>
    </source>
</evidence>
<organism evidence="2 3">
    <name type="scientific">Rhynchosporium secalis</name>
    <name type="common">Barley scald fungus</name>
    <dbReference type="NCBI Taxonomy" id="38038"/>
    <lineage>
        <taxon>Eukaryota</taxon>
        <taxon>Fungi</taxon>
        <taxon>Dikarya</taxon>
        <taxon>Ascomycota</taxon>
        <taxon>Pezizomycotina</taxon>
        <taxon>Leotiomycetes</taxon>
        <taxon>Helotiales</taxon>
        <taxon>Ploettnerulaceae</taxon>
        <taxon>Rhynchosporium</taxon>
    </lineage>
</organism>